<keyword evidence="1" id="KW-0472">Membrane</keyword>
<accession>A0A4Q0Q5R8</accession>
<keyword evidence="1" id="KW-1133">Transmembrane helix</keyword>
<sequence>MLGLAILFAALGLGFAIGYGTRGIITQKRRAEYLAYAPYLEPVDGSPDANRRGRPVTTASRAFLIVADHLGFALALDFTLALLVILLLPRWS</sequence>
<evidence type="ECO:0000313" key="3">
    <source>
        <dbReference type="Proteomes" id="UP000290174"/>
    </source>
</evidence>
<dbReference type="AlphaFoldDB" id="A0A4Q0Q5R8"/>
<dbReference type="RefSeq" id="WP_128933081.1">
    <property type="nucleotide sequence ID" value="NZ_CP022221.1"/>
</dbReference>
<organism evidence="2 3">
    <name type="scientific">Bradyrhizobium zhanjiangense</name>
    <dbReference type="NCBI Taxonomy" id="1325107"/>
    <lineage>
        <taxon>Bacteria</taxon>
        <taxon>Pseudomonadati</taxon>
        <taxon>Pseudomonadota</taxon>
        <taxon>Alphaproteobacteria</taxon>
        <taxon>Hyphomicrobiales</taxon>
        <taxon>Nitrobacteraceae</taxon>
        <taxon>Bradyrhizobium</taxon>
    </lineage>
</organism>
<evidence type="ECO:0000256" key="1">
    <source>
        <dbReference type="SAM" id="Phobius"/>
    </source>
</evidence>
<evidence type="ECO:0000313" key="2">
    <source>
        <dbReference type="EMBL" id="RXG84275.1"/>
    </source>
</evidence>
<dbReference type="Proteomes" id="UP000290174">
    <property type="component" value="Unassembled WGS sequence"/>
</dbReference>
<feature type="transmembrane region" description="Helical" evidence="1">
    <location>
        <begin position="62"/>
        <end position="88"/>
    </location>
</feature>
<name>A0A4Q0Q5R8_9BRAD</name>
<gene>
    <name evidence="2" type="ORF">EAS61_39565</name>
</gene>
<proteinExistence type="predicted"/>
<reference evidence="2 3" key="1">
    <citation type="submission" date="2018-11" db="EMBL/GenBank/DDBJ databases">
        <title>Bradyrhizobium sp. nov., isolated from effective nodules of peanut in China.</title>
        <authorList>
            <person name="Li Y."/>
        </authorList>
    </citation>
    <scope>NUCLEOTIDE SEQUENCE [LARGE SCALE GENOMIC DNA]</scope>
    <source>
        <strain evidence="2 3">CCBAU 51770</strain>
    </source>
</reference>
<comment type="caution">
    <text evidence="2">The sequence shown here is derived from an EMBL/GenBank/DDBJ whole genome shotgun (WGS) entry which is preliminary data.</text>
</comment>
<dbReference type="EMBL" id="RKMK01000077">
    <property type="protein sequence ID" value="RXG84275.1"/>
    <property type="molecule type" value="Genomic_DNA"/>
</dbReference>
<protein>
    <submittedName>
        <fullName evidence="2">Uncharacterized protein</fullName>
    </submittedName>
</protein>
<keyword evidence="1" id="KW-0812">Transmembrane</keyword>